<organism evidence="2 3">
    <name type="scientific">Ancylomarina euxinus</name>
    <dbReference type="NCBI Taxonomy" id="2283627"/>
    <lineage>
        <taxon>Bacteria</taxon>
        <taxon>Pseudomonadati</taxon>
        <taxon>Bacteroidota</taxon>
        <taxon>Bacteroidia</taxon>
        <taxon>Marinilabiliales</taxon>
        <taxon>Marinifilaceae</taxon>
        <taxon>Ancylomarina</taxon>
    </lineage>
</organism>
<feature type="signal peptide" evidence="1">
    <location>
        <begin position="1"/>
        <end position="25"/>
    </location>
</feature>
<dbReference type="Proteomes" id="UP000285794">
    <property type="component" value="Unassembled WGS sequence"/>
</dbReference>
<proteinExistence type="predicted"/>
<gene>
    <name evidence="2" type="ORF">DWB61_13270</name>
</gene>
<evidence type="ECO:0000256" key="1">
    <source>
        <dbReference type="SAM" id="SignalP"/>
    </source>
</evidence>
<keyword evidence="3" id="KW-1185">Reference proteome</keyword>
<sequence>MKKKILSLMVFGTLLIAATPKVSNAACVTVKLSCYSGYVSCGSTTEQIVKNALEAESAICD</sequence>
<name>A0A425XYV1_9BACT</name>
<reference evidence="2 3" key="1">
    <citation type="submission" date="2018-07" db="EMBL/GenBank/DDBJ databases">
        <title>Draft genome sequence of Ancylomarina sp. M1P.</title>
        <authorList>
            <person name="Yadav S."/>
            <person name="Villanueva L."/>
            <person name="Damste J.S.S."/>
        </authorList>
    </citation>
    <scope>NUCLEOTIDE SEQUENCE [LARGE SCALE GENOMIC DNA]</scope>
    <source>
        <strain evidence="2 3">M1P</strain>
    </source>
</reference>
<dbReference type="AlphaFoldDB" id="A0A425XYV1"/>
<keyword evidence="1" id="KW-0732">Signal</keyword>
<feature type="chain" id="PRO_5019416712" evidence="1">
    <location>
        <begin position="26"/>
        <end position="61"/>
    </location>
</feature>
<evidence type="ECO:0000313" key="2">
    <source>
        <dbReference type="EMBL" id="RRG20314.1"/>
    </source>
</evidence>
<dbReference type="RefSeq" id="WP_125031372.1">
    <property type="nucleotide sequence ID" value="NZ_JAPXVP010000012.1"/>
</dbReference>
<accession>A0A425XYV1</accession>
<evidence type="ECO:0000313" key="3">
    <source>
        <dbReference type="Proteomes" id="UP000285794"/>
    </source>
</evidence>
<comment type="caution">
    <text evidence="2">The sequence shown here is derived from an EMBL/GenBank/DDBJ whole genome shotgun (WGS) entry which is preliminary data.</text>
</comment>
<dbReference type="EMBL" id="QQWG01000014">
    <property type="protein sequence ID" value="RRG20314.1"/>
    <property type="molecule type" value="Genomic_DNA"/>
</dbReference>
<protein>
    <submittedName>
        <fullName evidence="2">Uncharacterized protein</fullName>
    </submittedName>
</protein>